<organism evidence="1">
    <name type="scientific">marine sediment metagenome</name>
    <dbReference type="NCBI Taxonomy" id="412755"/>
    <lineage>
        <taxon>unclassified sequences</taxon>
        <taxon>metagenomes</taxon>
        <taxon>ecological metagenomes</taxon>
    </lineage>
</organism>
<name>A0A0F9Q7U7_9ZZZZ</name>
<sequence length="632" mass="69794">MGVLKTKVQIGGVTIKDDSDGGDPRLLINFEYERTIERGISEMKMTVLQTTNDTVSLVVGQTVSVWTGFTTSTDTKIFEGFVSEFSPEGGIINITCRDKMWDLVRNIVNNVYLDTGAQSGQVSAIAKDLIETFGGLTSDEQATGTASGETIAEFRCDQADIYERVMVLAKAVQYQVLYDAVNDTVHFEPRGFNASGTTLTVGTDIIGIPSWSNDTSMMVNILRVDGAVHETNLRFPISGTGKIGTTANFENGGITLPQTPESAKLTIDSADPPTTIREGGGKDSSTSNYFYMDKEIKKIVPSVGTTFTTDDFAFVDYTWLAPAPVRQRNQSSVDTYGTFEKEVTLNDIQTIADAEARTSQILSRFSIPFLVGEILVKSVSTISLNVGDTVTVVDSISKPNINQDFVITKQVIKYPGSSQELTVGDEAIRMRDWQFNVEDRIKRLEEKNLLNQDLLQELFDFQLSKIFQPRYRRIFNENYNVSNSRMIWDNDDHGVWDTDKWGDGTDTFDAAVDHFVQQFENSYTEDFFDTDFFDDPNSTGDWLTGVITTGQTLRSLSIDFNNSTVSVATATFTESGPGTPTFYLSADGGSNWETVTSGVAHTFSNTGTDLRWRIDSAGDTTTVTKVVVGSYH</sequence>
<dbReference type="EMBL" id="LAZR01004366">
    <property type="protein sequence ID" value="KKN09271.1"/>
    <property type="molecule type" value="Genomic_DNA"/>
</dbReference>
<proteinExistence type="predicted"/>
<evidence type="ECO:0000313" key="1">
    <source>
        <dbReference type="EMBL" id="KKN09271.1"/>
    </source>
</evidence>
<accession>A0A0F9Q7U7</accession>
<reference evidence="1" key="1">
    <citation type="journal article" date="2015" name="Nature">
        <title>Complex archaea that bridge the gap between prokaryotes and eukaryotes.</title>
        <authorList>
            <person name="Spang A."/>
            <person name="Saw J.H."/>
            <person name="Jorgensen S.L."/>
            <person name="Zaremba-Niedzwiedzka K."/>
            <person name="Martijn J."/>
            <person name="Lind A.E."/>
            <person name="van Eijk R."/>
            <person name="Schleper C."/>
            <person name="Guy L."/>
            <person name="Ettema T.J."/>
        </authorList>
    </citation>
    <scope>NUCLEOTIDE SEQUENCE</scope>
</reference>
<comment type="caution">
    <text evidence="1">The sequence shown here is derived from an EMBL/GenBank/DDBJ whole genome shotgun (WGS) entry which is preliminary data.</text>
</comment>
<dbReference type="AlphaFoldDB" id="A0A0F9Q7U7"/>
<gene>
    <name evidence="1" type="ORF">LCGC14_1048250</name>
</gene>
<protein>
    <submittedName>
        <fullName evidence="1">Uncharacterized protein</fullName>
    </submittedName>
</protein>